<dbReference type="Gramene" id="EOX96427">
    <property type="protein sequence ID" value="EOX96427"/>
    <property type="gene ID" value="TCM_005677"/>
</dbReference>
<evidence type="ECO:0000256" key="1">
    <source>
        <dbReference type="SAM" id="MobiDB-lite"/>
    </source>
</evidence>
<dbReference type="InParanoid" id="A0A061DVI7"/>
<sequence length="85" mass="9419">MLMHHTEYEAVFFFFVYFNISCKSMTVMGVACAEQADFPSAERYNYLLDVLNTGSTSGKKSQPRTHVPESRFAASPIGSGISTVI</sequence>
<name>A0A061DVI7_THECC</name>
<feature type="region of interest" description="Disordered" evidence="1">
    <location>
        <begin position="55"/>
        <end position="85"/>
    </location>
</feature>
<gene>
    <name evidence="2" type="ORF">TCM_005677</name>
</gene>
<organism evidence="2 3">
    <name type="scientific">Theobroma cacao</name>
    <name type="common">Cacao</name>
    <name type="synonym">Cocoa</name>
    <dbReference type="NCBI Taxonomy" id="3641"/>
    <lineage>
        <taxon>Eukaryota</taxon>
        <taxon>Viridiplantae</taxon>
        <taxon>Streptophyta</taxon>
        <taxon>Embryophyta</taxon>
        <taxon>Tracheophyta</taxon>
        <taxon>Spermatophyta</taxon>
        <taxon>Magnoliopsida</taxon>
        <taxon>eudicotyledons</taxon>
        <taxon>Gunneridae</taxon>
        <taxon>Pentapetalae</taxon>
        <taxon>rosids</taxon>
        <taxon>malvids</taxon>
        <taxon>Malvales</taxon>
        <taxon>Malvaceae</taxon>
        <taxon>Byttnerioideae</taxon>
        <taxon>Theobroma</taxon>
    </lineage>
</organism>
<dbReference type="Proteomes" id="UP000026915">
    <property type="component" value="Chromosome 1"/>
</dbReference>
<evidence type="ECO:0000313" key="2">
    <source>
        <dbReference type="EMBL" id="EOX96427.1"/>
    </source>
</evidence>
<evidence type="ECO:0000313" key="3">
    <source>
        <dbReference type="Proteomes" id="UP000026915"/>
    </source>
</evidence>
<protein>
    <submittedName>
        <fullName evidence="2">Uncharacterized protein</fullName>
    </submittedName>
</protein>
<dbReference type="HOGENOM" id="CLU_2517128_0_0_1"/>
<accession>A0A061DVI7</accession>
<dbReference type="EMBL" id="CM001879">
    <property type="protein sequence ID" value="EOX96427.1"/>
    <property type="molecule type" value="Genomic_DNA"/>
</dbReference>
<keyword evidence="3" id="KW-1185">Reference proteome</keyword>
<dbReference type="STRING" id="3641.A0A061DVI7"/>
<proteinExistence type="predicted"/>
<dbReference type="AlphaFoldDB" id="A0A061DVI7"/>
<reference evidence="2 3" key="1">
    <citation type="journal article" date="2013" name="Genome Biol.">
        <title>The genome sequence of the most widely cultivated cacao type and its use to identify candidate genes regulating pod color.</title>
        <authorList>
            <person name="Motamayor J.C."/>
            <person name="Mockaitis K."/>
            <person name="Schmutz J."/>
            <person name="Haiminen N."/>
            <person name="Iii D.L."/>
            <person name="Cornejo O."/>
            <person name="Findley S.D."/>
            <person name="Zheng P."/>
            <person name="Utro F."/>
            <person name="Royaert S."/>
            <person name="Saski C."/>
            <person name="Jenkins J."/>
            <person name="Podicheti R."/>
            <person name="Zhao M."/>
            <person name="Scheffler B.E."/>
            <person name="Stack J.C."/>
            <person name="Feltus F.A."/>
            <person name="Mustiga G.M."/>
            <person name="Amores F."/>
            <person name="Phillips W."/>
            <person name="Marelli J.P."/>
            <person name="May G.D."/>
            <person name="Shapiro H."/>
            <person name="Ma J."/>
            <person name="Bustamante C.D."/>
            <person name="Schnell R.J."/>
            <person name="Main D."/>
            <person name="Gilbert D."/>
            <person name="Parida L."/>
            <person name="Kuhn D.N."/>
        </authorList>
    </citation>
    <scope>NUCLEOTIDE SEQUENCE [LARGE SCALE GENOMIC DNA]</scope>
    <source>
        <strain evidence="3">cv. Matina 1-6</strain>
    </source>
</reference>